<gene>
    <name evidence="15" type="primary">ATP8</name>
</gene>
<evidence type="ECO:0000256" key="4">
    <source>
        <dbReference type="ARBA" id="ARBA00022547"/>
    </source>
</evidence>
<keyword evidence="10 14" id="KW-0472">Membrane</keyword>
<dbReference type="InterPro" id="IPR001421">
    <property type="entry name" value="ATP8_metazoa"/>
</dbReference>
<comment type="similarity">
    <text evidence="2 12">Belongs to the ATPase protein 8 family.</text>
</comment>
<comment type="subcellular location">
    <subcellularLocation>
        <location evidence="1 12">Mitochondrion membrane</location>
        <topology evidence="1 12">Single-pass membrane protein</topology>
    </subcellularLocation>
</comment>
<feature type="region of interest" description="Disordered" evidence="13">
    <location>
        <begin position="34"/>
        <end position="53"/>
    </location>
</feature>
<dbReference type="GO" id="GO:0045259">
    <property type="term" value="C:proton-transporting ATP synthase complex"/>
    <property type="evidence" value="ECO:0007669"/>
    <property type="project" value="UniProtKB-KW"/>
</dbReference>
<keyword evidence="9 12" id="KW-0496">Mitochondrion</keyword>
<protein>
    <recommendedName>
        <fullName evidence="12">ATP synthase complex subunit 8</fullName>
    </recommendedName>
</protein>
<evidence type="ECO:0000256" key="8">
    <source>
        <dbReference type="ARBA" id="ARBA00023065"/>
    </source>
</evidence>
<evidence type="ECO:0000256" key="3">
    <source>
        <dbReference type="ARBA" id="ARBA00022448"/>
    </source>
</evidence>
<dbReference type="RefSeq" id="YP_009048519.1">
    <property type="nucleotide sequence ID" value="NC_024557.1"/>
</dbReference>
<keyword evidence="11" id="KW-0066">ATP synthesis</keyword>
<evidence type="ECO:0000256" key="1">
    <source>
        <dbReference type="ARBA" id="ARBA00004304"/>
    </source>
</evidence>
<feature type="transmembrane region" description="Helical" evidence="14">
    <location>
        <begin position="6"/>
        <end position="24"/>
    </location>
</feature>
<evidence type="ECO:0000313" key="15">
    <source>
        <dbReference type="EMBL" id="AHL17037.1"/>
    </source>
</evidence>
<keyword evidence="5 12" id="KW-0812">Transmembrane</keyword>
<dbReference type="CTD" id="4509"/>
<evidence type="ECO:0000256" key="14">
    <source>
        <dbReference type="SAM" id="Phobius"/>
    </source>
</evidence>
<organism evidence="15">
    <name type="scientific">Aprasia parapulchella</name>
    <dbReference type="NCBI Taxonomy" id="207572"/>
    <lineage>
        <taxon>Eukaryota</taxon>
        <taxon>Metazoa</taxon>
        <taxon>Chordata</taxon>
        <taxon>Craniata</taxon>
        <taxon>Vertebrata</taxon>
        <taxon>Euteleostomi</taxon>
        <taxon>Lepidosauria</taxon>
        <taxon>Squamata</taxon>
        <taxon>Bifurcata</taxon>
        <taxon>Gekkota</taxon>
        <taxon>Pygopoidea</taxon>
        <taxon>Pygopodidae</taxon>
        <taxon>Aprasia</taxon>
    </lineage>
</organism>
<dbReference type="GO" id="GO:0015986">
    <property type="term" value="P:proton motive force-driven ATP synthesis"/>
    <property type="evidence" value="ECO:0007669"/>
    <property type="project" value="InterPro"/>
</dbReference>
<proteinExistence type="inferred from homology"/>
<dbReference type="GO" id="GO:0031966">
    <property type="term" value="C:mitochondrial membrane"/>
    <property type="evidence" value="ECO:0007669"/>
    <property type="project" value="UniProtKB-SubCell"/>
</dbReference>
<evidence type="ECO:0000256" key="12">
    <source>
        <dbReference type="RuleBase" id="RU003661"/>
    </source>
</evidence>
<reference evidence="15" key="1">
    <citation type="submission" date="2013-12" db="EMBL/GenBank/DDBJ databases">
        <title>The first complete mitochondrial genome of Pygopodidae (Aprasia parapulchella Kluge), and the phylogenetic position of Gekkota within squamate reptiles.</title>
        <authorList>
            <person name="Knopp T."/>
            <person name="Pepper M."/>
            <person name="Keogh S.J."/>
            <person name="Sarre S.D."/>
        </authorList>
    </citation>
    <scope>NUCLEOTIDE SEQUENCE</scope>
</reference>
<name>A0A067Z5V0_9SAUR</name>
<evidence type="ECO:0000256" key="10">
    <source>
        <dbReference type="ARBA" id="ARBA00023136"/>
    </source>
</evidence>
<keyword evidence="3 12" id="KW-0813">Transport</keyword>
<dbReference type="PANTHER" id="PTHR39937">
    <property type="entry name" value="ATP SYNTHASE PROTEIN 8"/>
    <property type="match status" value="1"/>
</dbReference>
<keyword evidence="4 12" id="KW-0138">CF(0)</keyword>
<evidence type="ECO:0000256" key="9">
    <source>
        <dbReference type="ARBA" id="ARBA00023128"/>
    </source>
</evidence>
<sequence length="53" mass="6260">MPQLNPAPWFITFLTSWLIISTMLTPKLNAHLPNEPNKNANELTTSPWHWPWY</sequence>
<dbReference type="GO" id="GO:0015078">
    <property type="term" value="F:proton transmembrane transporter activity"/>
    <property type="evidence" value="ECO:0007669"/>
    <property type="project" value="InterPro"/>
</dbReference>
<dbReference type="GeneID" id="19908555"/>
<feature type="compositionally biased region" description="Polar residues" evidence="13">
    <location>
        <begin position="36"/>
        <end position="47"/>
    </location>
</feature>
<evidence type="ECO:0000256" key="2">
    <source>
        <dbReference type="ARBA" id="ARBA00008892"/>
    </source>
</evidence>
<accession>A0A067Z5V0</accession>
<dbReference type="InterPro" id="IPR050635">
    <property type="entry name" value="ATPase_protein_8"/>
</dbReference>
<evidence type="ECO:0000256" key="5">
    <source>
        <dbReference type="ARBA" id="ARBA00022692"/>
    </source>
</evidence>
<keyword evidence="6 12" id="KW-0375">Hydrogen ion transport</keyword>
<dbReference type="AlphaFoldDB" id="A0A067Z5V0"/>
<evidence type="ECO:0000256" key="6">
    <source>
        <dbReference type="ARBA" id="ARBA00022781"/>
    </source>
</evidence>
<dbReference type="EMBL" id="KJ004564">
    <property type="protein sequence ID" value="AHL17037.1"/>
    <property type="molecule type" value="Genomic_DNA"/>
</dbReference>
<evidence type="ECO:0000256" key="11">
    <source>
        <dbReference type="ARBA" id="ARBA00023310"/>
    </source>
</evidence>
<evidence type="ECO:0000256" key="7">
    <source>
        <dbReference type="ARBA" id="ARBA00022989"/>
    </source>
</evidence>
<evidence type="ECO:0000256" key="13">
    <source>
        <dbReference type="SAM" id="MobiDB-lite"/>
    </source>
</evidence>
<dbReference type="PANTHER" id="PTHR39937:SF1">
    <property type="entry name" value="ATP SYNTHASE PROTEIN 8"/>
    <property type="match status" value="1"/>
</dbReference>
<geneLocation type="mitochondrion" evidence="15"/>
<keyword evidence="8 12" id="KW-0406">Ion transport</keyword>
<dbReference type="Pfam" id="PF00895">
    <property type="entry name" value="ATP-synt_8"/>
    <property type="match status" value="1"/>
</dbReference>
<keyword evidence="7 14" id="KW-1133">Transmembrane helix</keyword>